<dbReference type="KEGG" id="sna:Snas_4243"/>
<dbReference type="eggNOG" id="COG0367">
    <property type="taxonomic scope" value="Bacteria"/>
</dbReference>
<keyword evidence="3" id="KW-0028">Amino-acid biosynthesis</keyword>
<organism evidence="6 7">
    <name type="scientific">Stackebrandtia nassauensis (strain DSM 44728 / CIP 108903 / NRRL B-16338 / NBRC 102104 / LLR-40K-21)</name>
    <dbReference type="NCBI Taxonomy" id="446470"/>
    <lineage>
        <taxon>Bacteria</taxon>
        <taxon>Bacillati</taxon>
        <taxon>Actinomycetota</taxon>
        <taxon>Actinomycetes</taxon>
        <taxon>Glycomycetales</taxon>
        <taxon>Glycomycetaceae</taxon>
        <taxon>Stackebrandtia</taxon>
    </lineage>
</organism>
<dbReference type="Gene3D" id="3.40.50.620">
    <property type="entry name" value="HUPs"/>
    <property type="match status" value="2"/>
</dbReference>
<reference evidence="6 7" key="1">
    <citation type="journal article" date="2009" name="Stand. Genomic Sci.">
        <title>Complete genome sequence of Stackebrandtia nassauensis type strain (LLR-40K-21).</title>
        <authorList>
            <person name="Munk C."/>
            <person name="Lapidus A."/>
            <person name="Copeland A."/>
            <person name="Jando M."/>
            <person name="Mayilraj S."/>
            <person name="Glavina Del Rio T."/>
            <person name="Nolan M."/>
            <person name="Chen F."/>
            <person name="Lucas S."/>
            <person name="Tice H."/>
            <person name="Cheng J.F."/>
            <person name="Han C."/>
            <person name="Detter J.C."/>
            <person name="Bruce D."/>
            <person name="Goodwin L."/>
            <person name="Chain P."/>
            <person name="Pitluck S."/>
            <person name="Goker M."/>
            <person name="Ovchinikova G."/>
            <person name="Pati A."/>
            <person name="Ivanova N."/>
            <person name="Mavromatis K."/>
            <person name="Chen A."/>
            <person name="Palaniappan K."/>
            <person name="Land M."/>
            <person name="Hauser L."/>
            <person name="Chang Y.J."/>
            <person name="Jeffries C.D."/>
            <person name="Bristow J."/>
            <person name="Eisen J.A."/>
            <person name="Markowitz V."/>
            <person name="Hugenholtz P."/>
            <person name="Kyrpides N.C."/>
            <person name="Klenk H.P."/>
        </authorList>
    </citation>
    <scope>NUCLEOTIDE SEQUENCE [LARGE SCALE GENOMIC DNA]</scope>
    <source>
        <strain evidence="7">DSM 44728 / CIP 108903 / NRRL B-16338 / NBRC 102104 / LLR-40K-21</strain>
    </source>
</reference>
<evidence type="ECO:0000256" key="1">
    <source>
        <dbReference type="ARBA" id="ARBA00005187"/>
    </source>
</evidence>
<dbReference type="EC" id="6.3.5.4" evidence="2"/>
<proteinExistence type="predicted"/>
<dbReference type="Proteomes" id="UP000000844">
    <property type="component" value="Chromosome"/>
</dbReference>
<comment type="catalytic activity">
    <reaction evidence="4">
        <text>L-aspartate + L-glutamine + ATP + H2O = L-asparagine + L-glutamate + AMP + diphosphate + H(+)</text>
        <dbReference type="Rhea" id="RHEA:12228"/>
        <dbReference type="ChEBI" id="CHEBI:15377"/>
        <dbReference type="ChEBI" id="CHEBI:15378"/>
        <dbReference type="ChEBI" id="CHEBI:29985"/>
        <dbReference type="ChEBI" id="CHEBI:29991"/>
        <dbReference type="ChEBI" id="CHEBI:30616"/>
        <dbReference type="ChEBI" id="CHEBI:33019"/>
        <dbReference type="ChEBI" id="CHEBI:58048"/>
        <dbReference type="ChEBI" id="CHEBI:58359"/>
        <dbReference type="ChEBI" id="CHEBI:456215"/>
        <dbReference type="EC" id="6.3.5.4"/>
    </reaction>
</comment>
<gene>
    <name evidence="6" type="ordered locus">Snas_4243</name>
</gene>
<comment type="pathway">
    <text evidence="1">Amino-acid biosynthesis; L-asparagine biosynthesis; L-asparagine from L-aspartate (L-Gln route): step 1/1.</text>
</comment>
<evidence type="ECO:0000256" key="3">
    <source>
        <dbReference type="ARBA" id="ARBA00022888"/>
    </source>
</evidence>
<dbReference type="OrthoDB" id="7053173at2"/>
<dbReference type="InterPro" id="IPR051786">
    <property type="entry name" value="ASN_synthetase/amidase"/>
</dbReference>
<dbReference type="PANTHER" id="PTHR43284:SF1">
    <property type="entry name" value="ASPARAGINE SYNTHETASE"/>
    <property type="match status" value="1"/>
</dbReference>
<protein>
    <recommendedName>
        <fullName evidence="2">asparagine synthase (glutamine-hydrolyzing)</fullName>
        <ecNumber evidence="2">6.3.5.4</ecNumber>
    </recommendedName>
</protein>
<evidence type="ECO:0000313" key="6">
    <source>
        <dbReference type="EMBL" id="ADD43892.1"/>
    </source>
</evidence>
<evidence type="ECO:0000313" key="7">
    <source>
        <dbReference type="Proteomes" id="UP000000844"/>
    </source>
</evidence>
<dbReference type="SUPFAM" id="SSF52402">
    <property type="entry name" value="Adenine nucleotide alpha hydrolases-like"/>
    <property type="match status" value="1"/>
</dbReference>
<evidence type="ECO:0000256" key="2">
    <source>
        <dbReference type="ARBA" id="ARBA00012737"/>
    </source>
</evidence>
<dbReference type="SUPFAM" id="SSF56235">
    <property type="entry name" value="N-terminal nucleophile aminohydrolases (Ntn hydrolases)"/>
    <property type="match status" value="1"/>
</dbReference>
<dbReference type="STRING" id="446470.Snas_4243"/>
<dbReference type="GO" id="GO:0004066">
    <property type="term" value="F:asparagine synthase (glutamine-hydrolyzing) activity"/>
    <property type="evidence" value="ECO:0007669"/>
    <property type="project" value="UniProtKB-EC"/>
</dbReference>
<dbReference type="AlphaFoldDB" id="D3Q2F9"/>
<dbReference type="InterPro" id="IPR014729">
    <property type="entry name" value="Rossmann-like_a/b/a_fold"/>
</dbReference>
<evidence type="ECO:0000259" key="5">
    <source>
        <dbReference type="Pfam" id="PF00733"/>
    </source>
</evidence>
<keyword evidence="3" id="KW-0061">Asparagine biosynthesis</keyword>
<accession>D3Q2F9</accession>
<dbReference type="GO" id="GO:0006529">
    <property type="term" value="P:asparagine biosynthetic process"/>
    <property type="evidence" value="ECO:0007669"/>
    <property type="project" value="UniProtKB-KW"/>
</dbReference>
<dbReference type="Pfam" id="PF00733">
    <property type="entry name" value="Asn_synthase"/>
    <property type="match status" value="1"/>
</dbReference>
<dbReference type="InterPro" id="IPR001962">
    <property type="entry name" value="Asn_synthase"/>
</dbReference>
<dbReference type="GO" id="GO:0005829">
    <property type="term" value="C:cytosol"/>
    <property type="evidence" value="ECO:0007669"/>
    <property type="project" value="TreeGrafter"/>
</dbReference>
<dbReference type="RefSeq" id="WP_013019463.1">
    <property type="nucleotide sequence ID" value="NC_013947.1"/>
</dbReference>
<keyword evidence="7" id="KW-1185">Reference proteome</keyword>
<dbReference type="PANTHER" id="PTHR43284">
    <property type="entry name" value="ASPARAGINE SYNTHETASE (GLUTAMINE-HYDROLYZING)"/>
    <property type="match status" value="1"/>
</dbReference>
<dbReference type="EMBL" id="CP001778">
    <property type="protein sequence ID" value="ADD43892.1"/>
    <property type="molecule type" value="Genomic_DNA"/>
</dbReference>
<dbReference type="NCBIfam" id="NF033561">
    <property type="entry name" value="macrolact_Ik_Al"/>
    <property type="match status" value="1"/>
</dbReference>
<dbReference type="InterPro" id="IPR029055">
    <property type="entry name" value="Ntn_hydrolases_N"/>
</dbReference>
<feature type="domain" description="Asparagine synthetase" evidence="5">
    <location>
        <begin position="202"/>
        <end position="589"/>
    </location>
</feature>
<sequence length="630" mass="66662">MSVRVMVGHIAVPGTTVVHRLDGARLVSRGDRFAIWSLGATSARTITGPDWRAVAWGDRIPERGALAEAAARFTTTFDPRTVAPLAINGAVVVHSPSVSVVCPDPVGNAPVFYTLTEHGVVFASHGAVLASLVGGCRELDWLVSWLASPAGRPSHLNASPWSRISRIGPGRALIVDADGSVRQAAQPLAIPEYRGGEHVEVLRERLRTAVTERTAGQSVSADLSGGFDSTSVTGIAAASTTVTTATLVPPGQACDDVAYARIAAESFGTVHHEWNLDDEVDPFTAMTRAPATDEPFSDMVNHARLSWWFERIGDFGTGVHLTGSGADAVVLAPPCYLADLAADRQWRTLWRHAAGWAKLRHQPLARLLINAARTAQHGPARQLAEHLAALRAPALTRSAPVWSDHVAYIEPSPVAAWLTRDGRGVLAEALAADPGPSQTGLSGSDAVALGMIRESAAAHRCEVDLATAHGFGLAAPFLDADVAAAFLAVPAYHRHSPLRQKPALADAAAPWLPAAIHQRSTKGDYTSLAYRGLADAVEQLRDLVESSRLAAAGLVDRDPIRRTLSTAAVGIKAPVPALARFLAAEAWLRQSSTPVTWSILTASEMEYLPCDPSSRLAPATPTYPTAAPHS</sequence>
<dbReference type="HOGENOM" id="CLU_021410_1_0_11"/>
<name>D3Q2F9_STANL</name>
<evidence type="ECO:0000256" key="4">
    <source>
        <dbReference type="ARBA" id="ARBA00048741"/>
    </source>
</evidence>